<organism evidence="1 2">
    <name type="scientific">Heterorhabditis bacteriophora</name>
    <name type="common">Entomopathogenic nematode worm</name>
    <dbReference type="NCBI Taxonomy" id="37862"/>
    <lineage>
        <taxon>Eukaryota</taxon>
        <taxon>Metazoa</taxon>
        <taxon>Ecdysozoa</taxon>
        <taxon>Nematoda</taxon>
        <taxon>Chromadorea</taxon>
        <taxon>Rhabditida</taxon>
        <taxon>Rhabditina</taxon>
        <taxon>Rhabditomorpha</taxon>
        <taxon>Strongyloidea</taxon>
        <taxon>Heterorhabditidae</taxon>
        <taxon>Heterorhabditis</taxon>
    </lineage>
</organism>
<protein>
    <submittedName>
        <fullName evidence="2">Uncharacterized protein</fullName>
    </submittedName>
</protein>
<reference evidence="2" key="1">
    <citation type="submission" date="2016-11" db="UniProtKB">
        <authorList>
            <consortium name="WormBaseParasite"/>
        </authorList>
    </citation>
    <scope>IDENTIFICATION</scope>
</reference>
<proteinExistence type="predicted"/>
<name>A0A1I7WPF5_HETBA</name>
<evidence type="ECO:0000313" key="2">
    <source>
        <dbReference type="WBParaSite" id="Hba_06963"/>
    </source>
</evidence>
<evidence type="ECO:0000313" key="1">
    <source>
        <dbReference type="Proteomes" id="UP000095283"/>
    </source>
</evidence>
<accession>A0A1I7WPF5</accession>
<dbReference type="WBParaSite" id="Hba_06963">
    <property type="protein sequence ID" value="Hba_06963"/>
    <property type="gene ID" value="Hba_06963"/>
</dbReference>
<keyword evidence="1" id="KW-1185">Reference proteome</keyword>
<sequence>MCQETQLILTNICHSPVEYNHIS</sequence>
<dbReference type="AlphaFoldDB" id="A0A1I7WPF5"/>
<dbReference type="Proteomes" id="UP000095283">
    <property type="component" value="Unplaced"/>
</dbReference>